<gene>
    <name evidence="3" type="ORF">AVDCRST_MAG44-872</name>
</gene>
<name>A0A6J4SQR9_9SPHN</name>
<dbReference type="InterPro" id="IPR050570">
    <property type="entry name" value="Cell_wall_metabolism_enzyme"/>
</dbReference>
<dbReference type="SUPFAM" id="SSF51261">
    <property type="entry name" value="Duplicated hybrid motif"/>
    <property type="match status" value="1"/>
</dbReference>
<feature type="coiled-coil region" evidence="1">
    <location>
        <begin position="32"/>
        <end position="80"/>
    </location>
</feature>
<proteinExistence type="predicted"/>
<dbReference type="PANTHER" id="PTHR21666:SF270">
    <property type="entry name" value="MUREIN HYDROLASE ACTIVATOR ENVC"/>
    <property type="match status" value="1"/>
</dbReference>
<dbReference type="EMBL" id="CADCVY010000064">
    <property type="protein sequence ID" value="CAA9502752.1"/>
    <property type="molecule type" value="Genomic_DNA"/>
</dbReference>
<dbReference type="InterPro" id="IPR011055">
    <property type="entry name" value="Dup_hybrid_motif"/>
</dbReference>
<feature type="domain" description="M23ase beta-sheet core" evidence="2">
    <location>
        <begin position="291"/>
        <end position="359"/>
    </location>
</feature>
<dbReference type="Pfam" id="PF01551">
    <property type="entry name" value="Peptidase_M23"/>
    <property type="match status" value="1"/>
</dbReference>
<dbReference type="Gene3D" id="2.70.70.10">
    <property type="entry name" value="Glucose Permease (Domain IIA)"/>
    <property type="match status" value="1"/>
</dbReference>
<protein>
    <recommendedName>
        <fullName evidence="2">M23ase beta-sheet core domain-containing protein</fullName>
    </recommendedName>
</protein>
<evidence type="ECO:0000313" key="3">
    <source>
        <dbReference type="EMBL" id="CAA9502752.1"/>
    </source>
</evidence>
<dbReference type="GO" id="GO:0004222">
    <property type="term" value="F:metalloendopeptidase activity"/>
    <property type="evidence" value="ECO:0007669"/>
    <property type="project" value="TreeGrafter"/>
</dbReference>
<sequence length="393" mass="41110">MRRLLPILVFLPLLVAASGPVQPPRTPLDSELKRARAEQAMAEAETARLEQTARKARGAAERLRIEQAAAERAITAAEARITVADAQLRLLAANLQNTQQRLATQRQPLASLLAGLAVMAQRPPLLAIADRGSTDEFVRVRVLLDATLPVIRQRTAGLSSELNQAAQLQQAAAEARTETLRSREELAARRVRFAALEGEAIRLAERASGQALATGDLVLAAGEEYERLRGAESGSRAAAALALALAQDGSSPARPVAADRRRSAAPLNYVLPALAPVTVGLGAVNASGVRSKGVTMATTRGTAVVAPADGVVRFSGPFRDYDGVLIIDHGGGWMSVLLNVGSAAKVGARVRRGESLGRALGPLGIELSQNGRRWSPALIAGSSQGLSMGGKGG</sequence>
<keyword evidence="1" id="KW-0175">Coiled coil</keyword>
<dbReference type="CDD" id="cd12797">
    <property type="entry name" value="M23_peptidase"/>
    <property type="match status" value="1"/>
</dbReference>
<accession>A0A6J4SQR9</accession>
<evidence type="ECO:0000259" key="2">
    <source>
        <dbReference type="Pfam" id="PF01551"/>
    </source>
</evidence>
<organism evidence="3">
    <name type="scientific">uncultured Sphingomonas sp</name>
    <dbReference type="NCBI Taxonomy" id="158754"/>
    <lineage>
        <taxon>Bacteria</taxon>
        <taxon>Pseudomonadati</taxon>
        <taxon>Pseudomonadota</taxon>
        <taxon>Alphaproteobacteria</taxon>
        <taxon>Sphingomonadales</taxon>
        <taxon>Sphingomonadaceae</taxon>
        <taxon>Sphingomonas</taxon>
        <taxon>environmental samples</taxon>
    </lineage>
</organism>
<evidence type="ECO:0000256" key="1">
    <source>
        <dbReference type="SAM" id="Coils"/>
    </source>
</evidence>
<dbReference type="PANTHER" id="PTHR21666">
    <property type="entry name" value="PEPTIDASE-RELATED"/>
    <property type="match status" value="1"/>
</dbReference>
<dbReference type="InterPro" id="IPR016047">
    <property type="entry name" value="M23ase_b-sheet_dom"/>
</dbReference>
<reference evidence="3" key="1">
    <citation type="submission" date="2020-02" db="EMBL/GenBank/DDBJ databases">
        <authorList>
            <person name="Meier V. D."/>
        </authorList>
    </citation>
    <scope>NUCLEOTIDE SEQUENCE</scope>
    <source>
        <strain evidence="3">AVDCRST_MAG44</strain>
    </source>
</reference>
<dbReference type="AlphaFoldDB" id="A0A6J4SQR9"/>